<evidence type="ECO:0000313" key="1">
    <source>
        <dbReference type="EMBL" id="MDQ0320360.1"/>
    </source>
</evidence>
<evidence type="ECO:0000313" key="2">
    <source>
        <dbReference type="Proteomes" id="UP001230207"/>
    </source>
</evidence>
<comment type="caution">
    <text evidence="1">The sequence shown here is derived from an EMBL/GenBank/DDBJ whole genome shotgun (WGS) entry which is preliminary data.</text>
</comment>
<gene>
    <name evidence="1" type="ORF">QO002_002498</name>
</gene>
<reference evidence="1 2" key="1">
    <citation type="submission" date="2023-07" db="EMBL/GenBank/DDBJ databases">
        <title>Genomic Encyclopedia of Type Strains, Phase IV (KMG-IV): sequencing the most valuable type-strain genomes for metagenomic binning, comparative biology and taxonomic classification.</title>
        <authorList>
            <person name="Goeker M."/>
        </authorList>
    </citation>
    <scope>NUCLEOTIDE SEQUENCE [LARGE SCALE GENOMIC DNA]</scope>
    <source>
        <strain evidence="1 2">DSM 1112</strain>
    </source>
</reference>
<sequence length="45" mass="4677">MKGDGGGDLPEGEDQSGDKYVLNLSITRRATVNAFEASSSVYGLA</sequence>
<organism evidence="1 2">
    <name type="scientific">Pararhizobium capsulatum DSM 1112</name>
    <dbReference type="NCBI Taxonomy" id="1121113"/>
    <lineage>
        <taxon>Bacteria</taxon>
        <taxon>Pseudomonadati</taxon>
        <taxon>Pseudomonadota</taxon>
        <taxon>Alphaproteobacteria</taxon>
        <taxon>Hyphomicrobiales</taxon>
        <taxon>Rhizobiaceae</taxon>
        <taxon>Rhizobium/Agrobacterium group</taxon>
        <taxon>Pararhizobium</taxon>
    </lineage>
</organism>
<accession>A0ABU0BS91</accession>
<keyword evidence="2" id="KW-1185">Reference proteome</keyword>
<dbReference type="EMBL" id="JAUSVF010000001">
    <property type="protein sequence ID" value="MDQ0320360.1"/>
    <property type="molecule type" value="Genomic_DNA"/>
</dbReference>
<name>A0ABU0BS91_9HYPH</name>
<dbReference type="Proteomes" id="UP001230207">
    <property type="component" value="Unassembled WGS sequence"/>
</dbReference>
<proteinExistence type="predicted"/>
<protein>
    <submittedName>
        <fullName evidence="1">Uncharacterized protein</fullName>
    </submittedName>
</protein>